<name>A0ACC0LM41_RHOML</name>
<reference evidence="1" key="1">
    <citation type="submission" date="2022-02" db="EMBL/GenBank/DDBJ databases">
        <title>Plant Genome Project.</title>
        <authorList>
            <person name="Zhang R.-G."/>
        </authorList>
    </citation>
    <scope>NUCLEOTIDE SEQUENCE</scope>
    <source>
        <strain evidence="1">AT1</strain>
    </source>
</reference>
<dbReference type="EMBL" id="CM046399">
    <property type="protein sequence ID" value="KAI8529238.1"/>
    <property type="molecule type" value="Genomic_DNA"/>
</dbReference>
<sequence length="262" mass="31482">MALRLLGRKLMIVKPQELGFCFNNSYRTAATRKLPLKRPAWGLRDRSIKSWLLLRRENRRLEEENCRLEEEKRQLRKTRKSLQEGITDLRRDVKEFKEGLEKDEEINKIQEEAIDDFLERVEENLRTKLKEDASDTINHDLLERVRRLEQKILGDLQHDIQNERDRCKSLETKLEEALRKIVQMNKEQHNSRFIEENLVTEFKDASNTTKELIENVRRLEQGSKSDYFMAGGRRMGDDARECHHEKFVQHRRFFNQHLQKAI</sequence>
<proteinExistence type="predicted"/>
<evidence type="ECO:0000313" key="2">
    <source>
        <dbReference type="Proteomes" id="UP001062846"/>
    </source>
</evidence>
<accession>A0ACC0LM41</accession>
<keyword evidence="2" id="KW-1185">Reference proteome</keyword>
<dbReference type="Proteomes" id="UP001062846">
    <property type="component" value="Chromosome 12"/>
</dbReference>
<gene>
    <name evidence="1" type="ORF">RHMOL_Rhmol12G0209700</name>
</gene>
<protein>
    <submittedName>
        <fullName evidence="1">Uncharacterized protein</fullName>
    </submittedName>
</protein>
<organism evidence="1 2">
    <name type="scientific">Rhododendron molle</name>
    <name type="common">Chinese azalea</name>
    <name type="synonym">Azalea mollis</name>
    <dbReference type="NCBI Taxonomy" id="49168"/>
    <lineage>
        <taxon>Eukaryota</taxon>
        <taxon>Viridiplantae</taxon>
        <taxon>Streptophyta</taxon>
        <taxon>Embryophyta</taxon>
        <taxon>Tracheophyta</taxon>
        <taxon>Spermatophyta</taxon>
        <taxon>Magnoliopsida</taxon>
        <taxon>eudicotyledons</taxon>
        <taxon>Gunneridae</taxon>
        <taxon>Pentapetalae</taxon>
        <taxon>asterids</taxon>
        <taxon>Ericales</taxon>
        <taxon>Ericaceae</taxon>
        <taxon>Ericoideae</taxon>
        <taxon>Rhodoreae</taxon>
        <taxon>Rhododendron</taxon>
    </lineage>
</organism>
<comment type="caution">
    <text evidence="1">The sequence shown here is derived from an EMBL/GenBank/DDBJ whole genome shotgun (WGS) entry which is preliminary data.</text>
</comment>
<evidence type="ECO:0000313" key="1">
    <source>
        <dbReference type="EMBL" id="KAI8529238.1"/>
    </source>
</evidence>